<dbReference type="SMART" id="SM00516">
    <property type="entry name" value="SEC14"/>
    <property type="match status" value="1"/>
</dbReference>
<dbReference type="InterPro" id="IPR036865">
    <property type="entry name" value="CRAL-TRIO_dom_sf"/>
</dbReference>
<dbReference type="InterPro" id="IPR011074">
    <property type="entry name" value="CRAL/TRIO_N_dom"/>
</dbReference>
<protein>
    <recommendedName>
        <fullName evidence="1">CRAL-TRIO domain-containing protein</fullName>
    </recommendedName>
</protein>
<sequence length="278" mass="31760">MACHHEKTTIEDFKEDLVCGTKEGGAIEQVVVVDDDDDGELKDSTETEITKIRLMRAFVETRDPSSKKEDDLMIRRFLRARDLDIEKASTMFLKYLKWRHSFVPNGSISLSEIPNELAQDKIFAQGHDKIGRPIIVGFGARHFQNKNGLDELKRFAVYVLDKLATSMPPGQEKFVGIADLKGWGYSNSDVRGYIGGLSILQDYYPERLGKLFIIHAPYFFMKVWKIIYPFIDNKTKKKIIFVENNAVKSTLLEDIDESQLPEIYGGPLPLVPIQHSFQ</sequence>
<dbReference type="SUPFAM" id="SSF46938">
    <property type="entry name" value="CRAL/TRIO N-terminal domain"/>
    <property type="match status" value="1"/>
</dbReference>
<dbReference type="Gene3D" id="3.40.525.10">
    <property type="entry name" value="CRAL-TRIO lipid binding domain"/>
    <property type="match status" value="1"/>
</dbReference>
<dbReference type="SUPFAM" id="SSF52087">
    <property type="entry name" value="CRAL/TRIO domain"/>
    <property type="match status" value="1"/>
</dbReference>
<dbReference type="PANTHER" id="PTHR46277:SF19">
    <property type="entry name" value="RANDOM SLUG PROTEIN 5-LIKE"/>
    <property type="match status" value="1"/>
</dbReference>
<dbReference type="InterPro" id="IPR036273">
    <property type="entry name" value="CRAL/TRIO_N_dom_sf"/>
</dbReference>
<dbReference type="CDD" id="cd00170">
    <property type="entry name" value="SEC14"/>
    <property type="match status" value="1"/>
</dbReference>
<dbReference type="InterPro" id="IPR001251">
    <property type="entry name" value="CRAL-TRIO_dom"/>
</dbReference>
<dbReference type="Pfam" id="PF00650">
    <property type="entry name" value="CRAL_TRIO"/>
    <property type="match status" value="1"/>
</dbReference>
<feature type="domain" description="CRAL-TRIO" evidence="1">
    <location>
        <begin position="110"/>
        <end position="272"/>
    </location>
</feature>
<dbReference type="Gene3D" id="1.10.8.20">
    <property type="entry name" value="N-terminal domain of phosphatidylinositol transfer protein sec14p"/>
    <property type="match status" value="1"/>
</dbReference>
<reference evidence="2 3" key="1">
    <citation type="submission" date="2024-01" db="EMBL/GenBank/DDBJ databases">
        <title>The genomes of 5 underutilized Papilionoideae crops provide insights into root nodulation and disease resistanc.</title>
        <authorList>
            <person name="Yuan L."/>
        </authorList>
    </citation>
    <scope>NUCLEOTIDE SEQUENCE [LARGE SCALE GENOMIC DNA]</scope>
    <source>
        <strain evidence="2">ZHUSHIDOU_FW_LH</strain>
        <tissue evidence="2">Leaf</tissue>
    </source>
</reference>
<dbReference type="EMBL" id="JAYWIO010000001">
    <property type="protein sequence ID" value="KAK7291511.1"/>
    <property type="molecule type" value="Genomic_DNA"/>
</dbReference>
<evidence type="ECO:0000313" key="3">
    <source>
        <dbReference type="Proteomes" id="UP001372338"/>
    </source>
</evidence>
<dbReference type="Proteomes" id="UP001372338">
    <property type="component" value="Unassembled WGS sequence"/>
</dbReference>
<name>A0AAN9J4L1_CROPI</name>
<comment type="caution">
    <text evidence="2">The sequence shown here is derived from an EMBL/GenBank/DDBJ whole genome shotgun (WGS) entry which is preliminary data.</text>
</comment>
<dbReference type="PROSITE" id="PS50191">
    <property type="entry name" value="CRAL_TRIO"/>
    <property type="match status" value="1"/>
</dbReference>
<dbReference type="PANTHER" id="PTHR46277">
    <property type="entry name" value="OS03G0850700 PROTEIN"/>
    <property type="match status" value="1"/>
</dbReference>
<evidence type="ECO:0000313" key="2">
    <source>
        <dbReference type="EMBL" id="KAK7291511.1"/>
    </source>
</evidence>
<evidence type="ECO:0000259" key="1">
    <source>
        <dbReference type="PROSITE" id="PS50191"/>
    </source>
</evidence>
<organism evidence="2 3">
    <name type="scientific">Crotalaria pallida</name>
    <name type="common">Smooth rattlebox</name>
    <name type="synonym">Crotalaria striata</name>
    <dbReference type="NCBI Taxonomy" id="3830"/>
    <lineage>
        <taxon>Eukaryota</taxon>
        <taxon>Viridiplantae</taxon>
        <taxon>Streptophyta</taxon>
        <taxon>Embryophyta</taxon>
        <taxon>Tracheophyta</taxon>
        <taxon>Spermatophyta</taxon>
        <taxon>Magnoliopsida</taxon>
        <taxon>eudicotyledons</taxon>
        <taxon>Gunneridae</taxon>
        <taxon>Pentapetalae</taxon>
        <taxon>rosids</taxon>
        <taxon>fabids</taxon>
        <taxon>Fabales</taxon>
        <taxon>Fabaceae</taxon>
        <taxon>Papilionoideae</taxon>
        <taxon>50 kb inversion clade</taxon>
        <taxon>genistoids sensu lato</taxon>
        <taxon>core genistoids</taxon>
        <taxon>Crotalarieae</taxon>
        <taxon>Crotalaria</taxon>
    </lineage>
</organism>
<gene>
    <name evidence="2" type="ORF">RIF29_06714</name>
</gene>
<dbReference type="AlphaFoldDB" id="A0AAN9J4L1"/>
<proteinExistence type="predicted"/>
<dbReference type="SMART" id="SM01100">
    <property type="entry name" value="CRAL_TRIO_N"/>
    <property type="match status" value="1"/>
</dbReference>
<accession>A0AAN9J4L1</accession>
<keyword evidence="3" id="KW-1185">Reference proteome</keyword>